<dbReference type="AlphaFoldDB" id="A0A430A0F0"/>
<dbReference type="InterPro" id="IPR025273">
    <property type="entry name" value="DUF4064"/>
</dbReference>
<dbReference type="Pfam" id="PF13273">
    <property type="entry name" value="DUF4064"/>
    <property type="match status" value="1"/>
</dbReference>
<keyword evidence="4" id="KW-1185">Reference proteome</keyword>
<proteinExistence type="predicted"/>
<keyword evidence="1" id="KW-0472">Membrane</keyword>
<gene>
    <name evidence="3" type="ORF">CBF37_03470</name>
</gene>
<dbReference type="Proteomes" id="UP000287857">
    <property type="component" value="Unassembled WGS sequence"/>
</dbReference>
<sequence>MKNVRKTEFILTLLAGIFGLISSGLMFAGGKVFSSIMNNPDFASQIEAEMSKEASSVDATAAMNVLGGSMQTLAIIAVIMSIVLIVLSFLLKKNTHTIAYGVSILVFSVIPFFLLTLLWAIPGILGVIAGIMMLVRKPQNTTPTDEFEDF</sequence>
<feature type="domain" description="DUF4064" evidence="2">
    <location>
        <begin position="5"/>
        <end position="113"/>
    </location>
</feature>
<accession>A0A430A0F0</accession>
<evidence type="ECO:0000256" key="1">
    <source>
        <dbReference type="SAM" id="Phobius"/>
    </source>
</evidence>
<feature type="transmembrane region" description="Helical" evidence="1">
    <location>
        <begin position="73"/>
        <end position="91"/>
    </location>
</feature>
<dbReference type="OrthoDB" id="2357232at2"/>
<organism evidence="3 4">
    <name type="scientific">Vagococcus vulneris</name>
    <dbReference type="NCBI Taxonomy" id="1977869"/>
    <lineage>
        <taxon>Bacteria</taxon>
        <taxon>Bacillati</taxon>
        <taxon>Bacillota</taxon>
        <taxon>Bacilli</taxon>
        <taxon>Lactobacillales</taxon>
        <taxon>Enterococcaceae</taxon>
        <taxon>Vagococcus</taxon>
    </lineage>
</organism>
<protein>
    <recommendedName>
        <fullName evidence="2">DUF4064 domain-containing protein</fullName>
    </recommendedName>
</protein>
<evidence type="ECO:0000313" key="3">
    <source>
        <dbReference type="EMBL" id="RST99797.1"/>
    </source>
</evidence>
<comment type="caution">
    <text evidence="3">The sequence shown here is derived from an EMBL/GenBank/DDBJ whole genome shotgun (WGS) entry which is preliminary data.</text>
</comment>
<evidence type="ECO:0000313" key="4">
    <source>
        <dbReference type="Proteomes" id="UP000287857"/>
    </source>
</evidence>
<name>A0A430A0F0_9ENTE</name>
<reference evidence="3 4" key="1">
    <citation type="submission" date="2017-05" db="EMBL/GenBank/DDBJ databases">
        <title>Vagococcus spp. assemblies.</title>
        <authorList>
            <person name="Gulvik C.A."/>
        </authorList>
    </citation>
    <scope>NUCLEOTIDE SEQUENCE [LARGE SCALE GENOMIC DNA]</scope>
    <source>
        <strain evidence="3 4">SS1995</strain>
    </source>
</reference>
<evidence type="ECO:0000259" key="2">
    <source>
        <dbReference type="Pfam" id="PF13273"/>
    </source>
</evidence>
<dbReference type="EMBL" id="NGJS01000003">
    <property type="protein sequence ID" value="RST99797.1"/>
    <property type="molecule type" value="Genomic_DNA"/>
</dbReference>
<keyword evidence="1" id="KW-0812">Transmembrane</keyword>
<feature type="transmembrane region" description="Helical" evidence="1">
    <location>
        <begin position="98"/>
        <end position="131"/>
    </location>
</feature>
<dbReference type="RefSeq" id="WP_125983331.1">
    <property type="nucleotide sequence ID" value="NZ_NGJS01000003.1"/>
</dbReference>
<keyword evidence="1" id="KW-1133">Transmembrane helix</keyword>